<accession>A0A9D0YVQ7</accession>
<dbReference type="Pfam" id="PF00126">
    <property type="entry name" value="HTH_1"/>
    <property type="match status" value="1"/>
</dbReference>
<keyword evidence="4" id="KW-0804">Transcription</keyword>
<dbReference type="AlphaFoldDB" id="A0A9D0YVQ7"/>
<evidence type="ECO:0000256" key="1">
    <source>
        <dbReference type="ARBA" id="ARBA00009437"/>
    </source>
</evidence>
<dbReference type="PRINTS" id="PR00039">
    <property type="entry name" value="HTHLYSR"/>
</dbReference>
<dbReference type="SUPFAM" id="SSF46785">
    <property type="entry name" value="Winged helix' DNA-binding domain"/>
    <property type="match status" value="1"/>
</dbReference>
<reference evidence="6" key="2">
    <citation type="journal article" date="2021" name="PeerJ">
        <title>Extensive microbial diversity within the chicken gut microbiome revealed by metagenomics and culture.</title>
        <authorList>
            <person name="Gilroy R."/>
            <person name="Ravi A."/>
            <person name="Getino M."/>
            <person name="Pursley I."/>
            <person name="Horton D.L."/>
            <person name="Alikhan N.F."/>
            <person name="Baker D."/>
            <person name="Gharbi K."/>
            <person name="Hall N."/>
            <person name="Watson M."/>
            <person name="Adriaenssens E.M."/>
            <person name="Foster-Nyarko E."/>
            <person name="Jarju S."/>
            <person name="Secka A."/>
            <person name="Antonio M."/>
            <person name="Oren A."/>
            <person name="Chaudhuri R.R."/>
            <person name="La Ragione R."/>
            <person name="Hildebrand F."/>
            <person name="Pallen M.J."/>
        </authorList>
    </citation>
    <scope>NUCLEOTIDE SEQUENCE</scope>
    <source>
        <strain evidence="6">ChiGjej2B2-12916</strain>
    </source>
</reference>
<evidence type="ECO:0000313" key="7">
    <source>
        <dbReference type="Proteomes" id="UP000886879"/>
    </source>
</evidence>
<keyword evidence="3" id="KW-0238">DNA-binding</keyword>
<dbReference type="PANTHER" id="PTHR30346:SF17">
    <property type="entry name" value="LYSR FAMILY TRANSCRIPTIONAL REGULATOR"/>
    <property type="match status" value="1"/>
</dbReference>
<evidence type="ECO:0000256" key="2">
    <source>
        <dbReference type="ARBA" id="ARBA00023015"/>
    </source>
</evidence>
<dbReference type="Gene3D" id="1.10.10.10">
    <property type="entry name" value="Winged helix-like DNA-binding domain superfamily/Winged helix DNA-binding domain"/>
    <property type="match status" value="1"/>
</dbReference>
<evidence type="ECO:0000256" key="3">
    <source>
        <dbReference type="ARBA" id="ARBA00023125"/>
    </source>
</evidence>
<comment type="caution">
    <text evidence="6">The sequence shown here is derived from an EMBL/GenBank/DDBJ whole genome shotgun (WGS) entry which is preliminary data.</text>
</comment>
<dbReference type="GO" id="GO:0003700">
    <property type="term" value="F:DNA-binding transcription factor activity"/>
    <property type="evidence" value="ECO:0007669"/>
    <property type="project" value="InterPro"/>
</dbReference>
<dbReference type="Pfam" id="PF03466">
    <property type="entry name" value="LysR_substrate"/>
    <property type="match status" value="1"/>
</dbReference>
<dbReference type="GO" id="GO:0032993">
    <property type="term" value="C:protein-DNA complex"/>
    <property type="evidence" value="ECO:0007669"/>
    <property type="project" value="TreeGrafter"/>
</dbReference>
<feature type="domain" description="HTH lysR-type" evidence="5">
    <location>
        <begin position="1"/>
        <end position="43"/>
    </location>
</feature>
<dbReference type="PANTHER" id="PTHR30346">
    <property type="entry name" value="TRANSCRIPTIONAL DUAL REGULATOR HCAR-RELATED"/>
    <property type="match status" value="1"/>
</dbReference>
<dbReference type="InterPro" id="IPR036390">
    <property type="entry name" value="WH_DNA-bd_sf"/>
</dbReference>
<dbReference type="EMBL" id="DVFO01000095">
    <property type="protein sequence ID" value="HIQ61678.1"/>
    <property type="molecule type" value="Genomic_DNA"/>
</dbReference>
<organism evidence="6 7">
    <name type="scientific">Candidatus Enterenecus faecium</name>
    <dbReference type="NCBI Taxonomy" id="2840780"/>
    <lineage>
        <taxon>Bacteria</taxon>
        <taxon>Bacillati</taxon>
        <taxon>Bacillota</taxon>
        <taxon>Clostridia</taxon>
        <taxon>Eubacteriales</taxon>
        <taxon>Candidatus Enterenecus</taxon>
    </lineage>
</organism>
<evidence type="ECO:0000259" key="5">
    <source>
        <dbReference type="PROSITE" id="PS50931"/>
    </source>
</evidence>
<dbReference type="InterPro" id="IPR000847">
    <property type="entry name" value="LysR_HTH_N"/>
</dbReference>
<dbReference type="InterPro" id="IPR005119">
    <property type="entry name" value="LysR_subst-bd"/>
</dbReference>
<reference evidence="6" key="1">
    <citation type="submission" date="2020-10" db="EMBL/GenBank/DDBJ databases">
        <authorList>
            <person name="Gilroy R."/>
        </authorList>
    </citation>
    <scope>NUCLEOTIDE SEQUENCE</scope>
    <source>
        <strain evidence="6">ChiGjej2B2-12916</strain>
    </source>
</reference>
<dbReference type="CDD" id="cd05466">
    <property type="entry name" value="PBP2_LTTR_substrate"/>
    <property type="match status" value="1"/>
</dbReference>
<dbReference type="Gene3D" id="3.40.190.290">
    <property type="match status" value="1"/>
</dbReference>
<sequence>MNLTYTAKRLYVTQQSLSYVIRTLEQELKCTLFIRTASGVDLTEEGKYFYRRCSHILQDLDDTCQVLRQASSESAGNLRISLAPCFYNMLLHALPDSCGSSPVVYTYCSDYFCLERLQNHQADATLLPYLPSEPGLSSTLLGYIPISVILSLNHPLVRRTSVPTSDLSQEPLFLPEQYQPIYEALFARYPTLPTAFSRTLSLPSPLAAIHKCAQGDGVVLMDEQALSNCTVPLPAVRALPMSDPLFVPLYCVSAQKQHSPPLQSFIDRIQLALKASQSGVR</sequence>
<dbReference type="GO" id="GO:0003677">
    <property type="term" value="F:DNA binding"/>
    <property type="evidence" value="ECO:0007669"/>
    <property type="project" value="UniProtKB-KW"/>
</dbReference>
<dbReference type="PROSITE" id="PS50931">
    <property type="entry name" value="HTH_LYSR"/>
    <property type="match status" value="1"/>
</dbReference>
<dbReference type="InterPro" id="IPR036388">
    <property type="entry name" value="WH-like_DNA-bd_sf"/>
</dbReference>
<evidence type="ECO:0000313" key="6">
    <source>
        <dbReference type="EMBL" id="HIQ61678.1"/>
    </source>
</evidence>
<keyword evidence="2" id="KW-0805">Transcription regulation</keyword>
<proteinExistence type="inferred from homology"/>
<dbReference type="Proteomes" id="UP000886879">
    <property type="component" value="Unassembled WGS sequence"/>
</dbReference>
<evidence type="ECO:0000256" key="4">
    <source>
        <dbReference type="ARBA" id="ARBA00023163"/>
    </source>
</evidence>
<gene>
    <name evidence="6" type="ORF">IAD31_08830</name>
</gene>
<name>A0A9D0YVQ7_9FIRM</name>
<comment type="similarity">
    <text evidence="1">Belongs to the LysR transcriptional regulatory family.</text>
</comment>
<protein>
    <submittedName>
        <fullName evidence="6">LysR family transcriptional regulator</fullName>
    </submittedName>
</protein>
<dbReference type="SUPFAM" id="SSF53850">
    <property type="entry name" value="Periplasmic binding protein-like II"/>
    <property type="match status" value="1"/>
</dbReference>